<feature type="domain" description="Thioredoxin" evidence="12">
    <location>
        <begin position="30"/>
        <end position="184"/>
    </location>
</feature>
<comment type="function">
    <text evidence="1">Thiol-specific peroxidase that catalyzes the reduction of hydrogen peroxide and organic hydroperoxides to water and alcohols, respectively. Plays a role in cell protection against oxidative stress by detoxifying peroxides and as sensor of hydrogen peroxide-mediated signaling events.</text>
</comment>
<evidence type="ECO:0000259" key="12">
    <source>
        <dbReference type="PROSITE" id="PS51352"/>
    </source>
</evidence>
<dbReference type="InterPro" id="IPR013766">
    <property type="entry name" value="Thioredoxin_domain"/>
</dbReference>
<proteinExistence type="inferred from homology"/>
<keyword evidence="4" id="KW-0049">Antioxidant</keyword>
<protein>
    <recommendedName>
        <fullName evidence="2">thioredoxin-dependent peroxiredoxin</fullName>
        <ecNumber evidence="2">1.11.1.24</ecNumber>
    </recommendedName>
    <alternativeName>
        <fullName evidence="8">Thioredoxin peroxidase</fullName>
    </alternativeName>
    <alternativeName>
        <fullName evidence="10">Thioredoxin-dependent peroxiredoxin Bcp</fullName>
    </alternativeName>
</protein>
<evidence type="ECO:0000256" key="10">
    <source>
        <dbReference type="ARBA" id="ARBA00042639"/>
    </source>
</evidence>
<dbReference type="InterPro" id="IPR036249">
    <property type="entry name" value="Thioredoxin-like_sf"/>
</dbReference>
<evidence type="ECO:0000313" key="14">
    <source>
        <dbReference type="Proteomes" id="UP001410394"/>
    </source>
</evidence>
<evidence type="ECO:0000256" key="2">
    <source>
        <dbReference type="ARBA" id="ARBA00013017"/>
    </source>
</evidence>
<dbReference type="Gene3D" id="3.40.30.10">
    <property type="entry name" value="Glutaredoxin"/>
    <property type="match status" value="1"/>
</dbReference>
<keyword evidence="14" id="KW-1185">Reference proteome</keyword>
<dbReference type="Proteomes" id="UP001410394">
    <property type="component" value="Unassembled WGS sequence"/>
</dbReference>
<dbReference type="InterPro" id="IPR050924">
    <property type="entry name" value="Peroxiredoxin_BCP/PrxQ"/>
</dbReference>
<sequence>MAWSTTEYRSIPQSPSLGVQSALQATGGMLVPGSLAPIFTLPDADMCMFDLADAISRHNVVLYFYPRNGMPSCTRQAIQYSDNESAFADCDAVMVGVSLDSCQRHAAYRDAHGLAMQLLSDEEAEVCRLYGVFEQLDVGGVPRASVQRASFIIGRDGVIHDVFHDAGAQDHLAAVLQSLKELTRSKHGDRQKYRRHAGLQSP</sequence>
<dbReference type="SUPFAM" id="SSF52833">
    <property type="entry name" value="Thioredoxin-like"/>
    <property type="match status" value="1"/>
</dbReference>
<evidence type="ECO:0000256" key="11">
    <source>
        <dbReference type="ARBA" id="ARBA00049091"/>
    </source>
</evidence>
<keyword evidence="3 13" id="KW-0575">Peroxidase</keyword>
<accession>A0ABU9YZE0</accession>
<evidence type="ECO:0000256" key="5">
    <source>
        <dbReference type="ARBA" id="ARBA00023002"/>
    </source>
</evidence>
<dbReference type="Pfam" id="PF00578">
    <property type="entry name" value="AhpC-TSA"/>
    <property type="match status" value="1"/>
</dbReference>
<keyword evidence="6" id="KW-1015">Disulfide bond</keyword>
<dbReference type="RefSeq" id="WP_345919737.1">
    <property type="nucleotide sequence ID" value="NZ_JBDIVE010000005.1"/>
</dbReference>
<dbReference type="PROSITE" id="PS51352">
    <property type="entry name" value="THIOREDOXIN_2"/>
    <property type="match status" value="1"/>
</dbReference>
<comment type="catalytic activity">
    <reaction evidence="11">
        <text>a hydroperoxide + [thioredoxin]-dithiol = an alcohol + [thioredoxin]-disulfide + H2O</text>
        <dbReference type="Rhea" id="RHEA:62620"/>
        <dbReference type="Rhea" id="RHEA-COMP:10698"/>
        <dbReference type="Rhea" id="RHEA-COMP:10700"/>
        <dbReference type="ChEBI" id="CHEBI:15377"/>
        <dbReference type="ChEBI" id="CHEBI:29950"/>
        <dbReference type="ChEBI" id="CHEBI:30879"/>
        <dbReference type="ChEBI" id="CHEBI:35924"/>
        <dbReference type="ChEBI" id="CHEBI:50058"/>
        <dbReference type="EC" id="1.11.1.24"/>
    </reaction>
</comment>
<dbReference type="EMBL" id="JBDIVE010000005">
    <property type="protein sequence ID" value="MEN3068966.1"/>
    <property type="molecule type" value="Genomic_DNA"/>
</dbReference>
<dbReference type="CDD" id="cd03017">
    <property type="entry name" value="PRX_BCP"/>
    <property type="match status" value="1"/>
</dbReference>
<evidence type="ECO:0000256" key="9">
    <source>
        <dbReference type="ARBA" id="ARBA00038489"/>
    </source>
</evidence>
<dbReference type="EC" id="1.11.1.24" evidence="2"/>
<evidence type="ECO:0000256" key="6">
    <source>
        <dbReference type="ARBA" id="ARBA00023157"/>
    </source>
</evidence>
<dbReference type="PANTHER" id="PTHR42801">
    <property type="entry name" value="THIOREDOXIN-DEPENDENT PEROXIDE REDUCTASE"/>
    <property type="match status" value="1"/>
</dbReference>
<organism evidence="13 14">
    <name type="scientific">Uliginosibacterium sediminicola</name>
    <dbReference type="NCBI Taxonomy" id="2024550"/>
    <lineage>
        <taxon>Bacteria</taxon>
        <taxon>Pseudomonadati</taxon>
        <taxon>Pseudomonadota</taxon>
        <taxon>Betaproteobacteria</taxon>
        <taxon>Rhodocyclales</taxon>
        <taxon>Zoogloeaceae</taxon>
        <taxon>Uliginosibacterium</taxon>
    </lineage>
</organism>
<dbReference type="GO" id="GO:0140824">
    <property type="term" value="F:thioredoxin-dependent peroxiredoxin activity"/>
    <property type="evidence" value="ECO:0007669"/>
    <property type="project" value="UniProtKB-EC"/>
</dbReference>
<evidence type="ECO:0000256" key="3">
    <source>
        <dbReference type="ARBA" id="ARBA00022559"/>
    </source>
</evidence>
<gene>
    <name evidence="13" type="ORF">ABDB84_10800</name>
</gene>
<dbReference type="InterPro" id="IPR000866">
    <property type="entry name" value="AhpC/TSA"/>
</dbReference>
<evidence type="ECO:0000256" key="1">
    <source>
        <dbReference type="ARBA" id="ARBA00003330"/>
    </source>
</evidence>
<keyword evidence="7" id="KW-0676">Redox-active center</keyword>
<reference evidence="13 14" key="1">
    <citation type="journal article" date="2018" name="Int. J. Syst. Evol. Microbiol.">
        <title>Uliginosibacterium sediminicola sp. nov., isolated from freshwater sediment.</title>
        <authorList>
            <person name="Hwang W.M."/>
            <person name="Kim S.M."/>
            <person name="Kang K."/>
            <person name="Ahn T.Y."/>
        </authorList>
    </citation>
    <scope>NUCLEOTIDE SEQUENCE [LARGE SCALE GENOMIC DNA]</scope>
    <source>
        <strain evidence="13 14">M1-21</strain>
    </source>
</reference>
<evidence type="ECO:0000256" key="7">
    <source>
        <dbReference type="ARBA" id="ARBA00023284"/>
    </source>
</evidence>
<evidence type="ECO:0000313" key="13">
    <source>
        <dbReference type="EMBL" id="MEN3068966.1"/>
    </source>
</evidence>
<name>A0ABU9YZE0_9RHOO</name>
<comment type="caution">
    <text evidence="13">The sequence shown here is derived from an EMBL/GenBank/DDBJ whole genome shotgun (WGS) entry which is preliminary data.</text>
</comment>
<keyword evidence="5 13" id="KW-0560">Oxidoreductase</keyword>
<evidence type="ECO:0000256" key="4">
    <source>
        <dbReference type="ARBA" id="ARBA00022862"/>
    </source>
</evidence>
<comment type="similarity">
    <text evidence="9">Belongs to the peroxiredoxin family. BCP/PrxQ subfamily.</text>
</comment>
<evidence type="ECO:0000256" key="8">
    <source>
        <dbReference type="ARBA" id="ARBA00032824"/>
    </source>
</evidence>
<dbReference type="PANTHER" id="PTHR42801:SF4">
    <property type="entry name" value="AHPC_TSA FAMILY PROTEIN"/>
    <property type="match status" value="1"/>
</dbReference>